<dbReference type="Gene3D" id="1.10.260.50">
    <property type="match status" value="1"/>
</dbReference>
<name>A0A0F6QZZ2_9CORY</name>
<keyword evidence="3 10" id="KW-0808">Transferase</keyword>
<evidence type="ECO:0000256" key="8">
    <source>
        <dbReference type="ARBA" id="ARBA00050776"/>
    </source>
</evidence>
<dbReference type="RefSeq" id="WP_046439100.1">
    <property type="nucleotide sequence ID" value="NZ_CP011312.1"/>
</dbReference>
<evidence type="ECO:0000256" key="2">
    <source>
        <dbReference type="ARBA" id="ARBA00006490"/>
    </source>
</evidence>
<dbReference type="HOGENOM" id="CLU_003433_0_0_11"/>
<feature type="domain" description="Aminotransferase class V" evidence="9">
    <location>
        <begin position="7"/>
        <end position="363"/>
    </location>
</feature>
<dbReference type="STRING" id="35755.UL82_03950"/>
<evidence type="ECO:0000256" key="7">
    <source>
        <dbReference type="ARBA" id="ARBA00023014"/>
    </source>
</evidence>
<dbReference type="PANTHER" id="PTHR11601:SF34">
    <property type="entry name" value="CYSTEINE DESULFURASE"/>
    <property type="match status" value="1"/>
</dbReference>
<evidence type="ECO:0000256" key="3">
    <source>
        <dbReference type="ARBA" id="ARBA00022679"/>
    </source>
</evidence>
<comment type="cofactor">
    <cofactor evidence="1">
        <name>pyridoxal 5'-phosphate</name>
        <dbReference type="ChEBI" id="CHEBI:597326"/>
    </cofactor>
</comment>
<keyword evidence="5" id="KW-0663">Pyridoxal phosphate</keyword>
<dbReference type="InterPro" id="IPR016454">
    <property type="entry name" value="Cysteine_dSase"/>
</dbReference>
<evidence type="ECO:0000256" key="4">
    <source>
        <dbReference type="ARBA" id="ARBA00022723"/>
    </source>
</evidence>
<dbReference type="InterPro" id="IPR015422">
    <property type="entry name" value="PyrdxlP-dep_Trfase_small"/>
</dbReference>
<reference evidence="10 11" key="1">
    <citation type="journal article" date="2015" name="Genome Announc.">
        <title>Complete Genome Sequence of Corynebacterium kutscheri DSM 20755, a Corynebacterial Type Strain with Remarkably Low G+C Content of Chromosomal DNA.</title>
        <authorList>
            <person name="Ruckert C."/>
            <person name="Albersmeier A."/>
            <person name="Winkler A."/>
            <person name="Tauch A."/>
        </authorList>
    </citation>
    <scope>NUCLEOTIDE SEQUENCE [LARGE SCALE GENOMIC DNA]</scope>
    <source>
        <strain evidence="10 11">DSM 20755</strain>
    </source>
</reference>
<organism evidence="10 11">
    <name type="scientific">Corynebacterium kutscheri</name>
    <dbReference type="NCBI Taxonomy" id="35755"/>
    <lineage>
        <taxon>Bacteria</taxon>
        <taxon>Bacillati</taxon>
        <taxon>Actinomycetota</taxon>
        <taxon>Actinomycetes</taxon>
        <taxon>Mycobacteriales</taxon>
        <taxon>Corynebacteriaceae</taxon>
        <taxon>Corynebacterium</taxon>
    </lineage>
</organism>
<dbReference type="GO" id="GO:0046872">
    <property type="term" value="F:metal ion binding"/>
    <property type="evidence" value="ECO:0007669"/>
    <property type="project" value="UniProtKB-KW"/>
</dbReference>
<evidence type="ECO:0000256" key="6">
    <source>
        <dbReference type="ARBA" id="ARBA00023004"/>
    </source>
</evidence>
<dbReference type="Pfam" id="PF00266">
    <property type="entry name" value="Aminotran_5"/>
    <property type="match status" value="1"/>
</dbReference>
<evidence type="ECO:0000313" key="11">
    <source>
        <dbReference type="Proteomes" id="UP000033457"/>
    </source>
</evidence>
<dbReference type="EMBL" id="CP011312">
    <property type="protein sequence ID" value="AKE40995.1"/>
    <property type="molecule type" value="Genomic_DNA"/>
</dbReference>
<evidence type="ECO:0000313" key="10">
    <source>
        <dbReference type="EMBL" id="AKE40995.1"/>
    </source>
</evidence>
<accession>A0A0F6QZZ2</accession>
<comment type="similarity">
    <text evidence="2">Belongs to the class-V pyridoxal-phosphate-dependent aminotransferase family. NifS/IscS subfamily.</text>
</comment>
<keyword evidence="7" id="KW-0411">Iron-sulfur</keyword>
<dbReference type="InterPro" id="IPR000192">
    <property type="entry name" value="Aminotrans_V_dom"/>
</dbReference>
<dbReference type="Proteomes" id="UP000033457">
    <property type="component" value="Chromosome"/>
</dbReference>
<dbReference type="PIRSF" id="PIRSF005572">
    <property type="entry name" value="NifS"/>
    <property type="match status" value="1"/>
</dbReference>
<evidence type="ECO:0000256" key="5">
    <source>
        <dbReference type="ARBA" id="ARBA00022898"/>
    </source>
</evidence>
<dbReference type="SUPFAM" id="SSF53383">
    <property type="entry name" value="PLP-dependent transferases"/>
    <property type="match status" value="1"/>
</dbReference>
<dbReference type="EC" id="2.8.1.7" evidence="10"/>
<dbReference type="GO" id="GO:0051536">
    <property type="term" value="F:iron-sulfur cluster binding"/>
    <property type="evidence" value="ECO:0007669"/>
    <property type="project" value="UniProtKB-KW"/>
</dbReference>
<dbReference type="AlphaFoldDB" id="A0A0F6QZZ2"/>
<dbReference type="PANTHER" id="PTHR11601">
    <property type="entry name" value="CYSTEINE DESULFURYLASE FAMILY MEMBER"/>
    <property type="match status" value="1"/>
</dbReference>
<dbReference type="GO" id="GO:0031071">
    <property type="term" value="F:cysteine desulfurase activity"/>
    <property type="evidence" value="ECO:0007669"/>
    <property type="project" value="UniProtKB-EC"/>
</dbReference>
<evidence type="ECO:0000259" key="9">
    <source>
        <dbReference type="Pfam" id="PF00266"/>
    </source>
</evidence>
<evidence type="ECO:0000256" key="1">
    <source>
        <dbReference type="ARBA" id="ARBA00001933"/>
    </source>
</evidence>
<keyword evidence="6" id="KW-0408">Iron</keyword>
<sequence>MNSAKLVYLDHAATTPLREVARQAWLEAAVCVNPAGQYASARKARSYLDTAREKIAAALGCEPIEVIFTSSGTEANNIGVLGFYRGGRIVTTEIEHPSVAEAVSHAQQKGAEIAYLGINNQGVVTDLSALEIPADVVCCMWANNETGAIQPIEKVVAAAENLAKESGITIPVHVDAVQIVGHESVNFSALGATTLAASAHKFGGPRGVGILLAKRSPAPGPVSFGGKQERGIRSGTVDVAGAYATAIALEEACAELSAERKRLSTLRDKLWREISTISEVRRFTPMNDNLAGHLHVAFPGAEGDSLIMLLDQRGIEVSTGSACHNGVNSASETLLAMGIDEKTARSAVRFTLGRTTTDEDIDLVLQHIGEVTRLARQAGMA</sequence>
<dbReference type="InterPro" id="IPR015424">
    <property type="entry name" value="PyrdxlP-dep_Trfase"/>
</dbReference>
<dbReference type="Gene3D" id="3.40.640.10">
    <property type="entry name" value="Type I PLP-dependent aspartate aminotransferase-like (Major domain)"/>
    <property type="match status" value="1"/>
</dbReference>
<keyword evidence="11" id="KW-1185">Reference proteome</keyword>
<dbReference type="OrthoDB" id="9808002at2"/>
<dbReference type="KEGG" id="cku:UL82_03950"/>
<gene>
    <name evidence="10" type="primary">nifS</name>
    <name evidence="10" type="ORF">UL82_03950</name>
</gene>
<comment type="catalytic activity">
    <reaction evidence="8">
        <text>(sulfur carrier)-H + L-cysteine = (sulfur carrier)-SH + L-alanine</text>
        <dbReference type="Rhea" id="RHEA:43892"/>
        <dbReference type="Rhea" id="RHEA-COMP:14737"/>
        <dbReference type="Rhea" id="RHEA-COMP:14739"/>
        <dbReference type="ChEBI" id="CHEBI:29917"/>
        <dbReference type="ChEBI" id="CHEBI:35235"/>
        <dbReference type="ChEBI" id="CHEBI:57972"/>
        <dbReference type="ChEBI" id="CHEBI:64428"/>
        <dbReference type="EC" id="2.8.1.7"/>
    </reaction>
</comment>
<protein>
    <submittedName>
        <fullName evidence="10">Cysteine desulfurase family protein</fullName>
        <ecNumber evidence="10">2.8.1.7</ecNumber>
    </submittedName>
</protein>
<dbReference type="InterPro" id="IPR015421">
    <property type="entry name" value="PyrdxlP-dep_Trfase_major"/>
</dbReference>
<proteinExistence type="inferred from homology"/>
<keyword evidence="4" id="KW-0479">Metal-binding</keyword>
<dbReference type="Gene3D" id="3.90.1150.10">
    <property type="entry name" value="Aspartate Aminotransferase, domain 1"/>
    <property type="match status" value="1"/>
</dbReference>